<dbReference type="EMBL" id="JBHSSF010000019">
    <property type="protein sequence ID" value="MFC6176667.1"/>
    <property type="molecule type" value="Genomic_DNA"/>
</dbReference>
<dbReference type="SUPFAM" id="SSF55729">
    <property type="entry name" value="Acyl-CoA N-acyltransferases (Nat)"/>
    <property type="match status" value="1"/>
</dbReference>
<feature type="domain" description="N-acetyltransferase" evidence="3">
    <location>
        <begin position="1"/>
        <end position="161"/>
    </location>
</feature>
<dbReference type="EC" id="2.3.-.-" evidence="4"/>
<dbReference type="Gene3D" id="3.40.630.30">
    <property type="match status" value="1"/>
</dbReference>
<dbReference type="InterPro" id="IPR051635">
    <property type="entry name" value="SNAT-like"/>
</dbReference>
<dbReference type="GO" id="GO:0016746">
    <property type="term" value="F:acyltransferase activity"/>
    <property type="evidence" value="ECO:0007669"/>
    <property type="project" value="UniProtKB-KW"/>
</dbReference>
<protein>
    <submittedName>
        <fullName evidence="4">GNAT family N-acetyltransferase</fullName>
        <ecNumber evidence="4">2.3.-.-</ecNumber>
    </submittedName>
</protein>
<keyword evidence="1 4" id="KW-0808">Transferase</keyword>
<keyword evidence="5" id="KW-1185">Reference proteome</keyword>
<dbReference type="InterPro" id="IPR000182">
    <property type="entry name" value="GNAT_dom"/>
</dbReference>
<accession>A0ABW1RNH7</accession>
<dbReference type="RefSeq" id="WP_137610302.1">
    <property type="nucleotide sequence ID" value="NZ_BJDF01000001.1"/>
</dbReference>
<dbReference type="CDD" id="cd04301">
    <property type="entry name" value="NAT_SF"/>
    <property type="match status" value="1"/>
</dbReference>
<dbReference type="PANTHER" id="PTHR10908:SF0">
    <property type="entry name" value="SEROTONIN N-ACETYLTRANSFERASE"/>
    <property type="match status" value="1"/>
</dbReference>
<dbReference type="Proteomes" id="UP001596288">
    <property type="component" value="Unassembled WGS sequence"/>
</dbReference>
<evidence type="ECO:0000259" key="3">
    <source>
        <dbReference type="PROSITE" id="PS51186"/>
    </source>
</evidence>
<evidence type="ECO:0000313" key="5">
    <source>
        <dbReference type="Proteomes" id="UP001596288"/>
    </source>
</evidence>
<dbReference type="Pfam" id="PF13508">
    <property type="entry name" value="Acetyltransf_7"/>
    <property type="match status" value="1"/>
</dbReference>
<organism evidence="4 5">
    <name type="scientific">Companilactobacillus huachuanensis</name>
    <dbReference type="NCBI Taxonomy" id="2559914"/>
    <lineage>
        <taxon>Bacteria</taxon>
        <taxon>Bacillati</taxon>
        <taxon>Bacillota</taxon>
        <taxon>Bacilli</taxon>
        <taxon>Lactobacillales</taxon>
        <taxon>Lactobacillaceae</taxon>
        <taxon>Companilactobacillus</taxon>
    </lineage>
</organism>
<dbReference type="InterPro" id="IPR016181">
    <property type="entry name" value="Acyl_CoA_acyltransferase"/>
</dbReference>
<name>A0ABW1RNH7_9LACO</name>
<dbReference type="PANTHER" id="PTHR10908">
    <property type="entry name" value="SEROTONIN N-ACETYLTRANSFERASE"/>
    <property type="match status" value="1"/>
</dbReference>
<comment type="caution">
    <text evidence="4">The sequence shown here is derived from an EMBL/GenBank/DDBJ whole genome shotgun (WGS) entry which is preliminary data.</text>
</comment>
<evidence type="ECO:0000256" key="1">
    <source>
        <dbReference type="ARBA" id="ARBA00022679"/>
    </source>
</evidence>
<gene>
    <name evidence="4" type="ORF">ACFQAV_07425</name>
</gene>
<reference evidence="5" key="1">
    <citation type="journal article" date="2019" name="Int. J. Syst. Evol. Microbiol.">
        <title>The Global Catalogue of Microorganisms (GCM) 10K type strain sequencing project: providing services to taxonomists for standard genome sequencing and annotation.</title>
        <authorList>
            <consortium name="The Broad Institute Genomics Platform"/>
            <consortium name="The Broad Institute Genome Sequencing Center for Infectious Disease"/>
            <person name="Wu L."/>
            <person name="Ma J."/>
        </authorList>
    </citation>
    <scope>NUCLEOTIDE SEQUENCE [LARGE SCALE GENOMIC DNA]</scope>
    <source>
        <strain evidence="5">CCM 8927</strain>
    </source>
</reference>
<sequence>MEITHVIMDDLPDILRIERLGFTPEEAGTEEQYRDRINKLADTFLVAKIDNKVAGFVVGPATKEPYVEDWMYEQTPTNLKTGGHQIIFTIAVDPKYRGRSIGSKLLDAVVENACQAKRESISLTSLDKNVPFYEKNGFENKGVAESEHADEIWYNLVKELDTICDV</sequence>
<evidence type="ECO:0000313" key="4">
    <source>
        <dbReference type="EMBL" id="MFC6176667.1"/>
    </source>
</evidence>
<evidence type="ECO:0000256" key="2">
    <source>
        <dbReference type="ARBA" id="ARBA00023315"/>
    </source>
</evidence>
<proteinExistence type="predicted"/>
<dbReference type="PROSITE" id="PS51186">
    <property type="entry name" value="GNAT"/>
    <property type="match status" value="1"/>
</dbReference>
<keyword evidence="2 4" id="KW-0012">Acyltransferase</keyword>